<keyword evidence="2" id="KW-1133">Transmembrane helix</keyword>
<feature type="region of interest" description="Disordered" evidence="1">
    <location>
        <begin position="109"/>
        <end position="171"/>
    </location>
</feature>
<evidence type="ECO:0008006" key="5">
    <source>
        <dbReference type="Google" id="ProtNLM"/>
    </source>
</evidence>
<dbReference type="AlphaFoldDB" id="A0A9K3KF28"/>
<evidence type="ECO:0000256" key="2">
    <source>
        <dbReference type="SAM" id="Phobius"/>
    </source>
</evidence>
<protein>
    <recommendedName>
        <fullName evidence="5">C-type lectin domain-containing protein</fullName>
    </recommendedName>
</protein>
<dbReference type="EMBL" id="JAGRRH010000025">
    <property type="protein sequence ID" value="KAG7342061.1"/>
    <property type="molecule type" value="Genomic_DNA"/>
</dbReference>
<comment type="caution">
    <text evidence="3">The sequence shown here is derived from an EMBL/GenBank/DDBJ whole genome shotgun (WGS) entry which is preliminary data.</text>
</comment>
<accession>A0A9K3KF28</accession>
<evidence type="ECO:0000256" key="1">
    <source>
        <dbReference type="SAM" id="MobiDB-lite"/>
    </source>
</evidence>
<evidence type="ECO:0000313" key="3">
    <source>
        <dbReference type="EMBL" id="KAG7342061.1"/>
    </source>
</evidence>
<gene>
    <name evidence="3" type="ORF">IV203_007153</name>
</gene>
<evidence type="ECO:0000313" key="4">
    <source>
        <dbReference type="Proteomes" id="UP000693970"/>
    </source>
</evidence>
<name>A0A9K3KF28_9STRA</name>
<keyword evidence="2" id="KW-0472">Membrane</keyword>
<dbReference type="Proteomes" id="UP000693970">
    <property type="component" value="Unassembled WGS sequence"/>
</dbReference>
<keyword evidence="4" id="KW-1185">Reference proteome</keyword>
<keyword evidence="2" id="KW-0812">Transmembrane</keyword>
<reference evidence="3" key="1">
    <citation type="journal article" date="2021" name="Sci. Rep.">
        <title>Diploid genomic architecture of Nitzschia inconspicua, an elite biomass production diatom.</title>
        <authorList>
            <person name="Oliver A."/>
            <person name="Podell S."/>
            <person name="Pinowska A."/>
            <person name="Traller J.C."/>
            <person name="Smith S.R."/>
            <person name="McClure R."/>
            <person name="Beliaev A."/>
            <person name="Bohutskyi P."/>
            <person name="Hill E.A."/>
            <person name="Rabines A."/>
            <person name="Zheng H."/>
            <person name="Allen L.Z."/>
            <person name="Kuo A."/>
            <person name="Grigoriev I.V."/>
            <person name="Allen A.E."/>
            <person name="Hazlebeck D."/>
            <person name="Allen E.E."/>
        </authorList>
    </citation>
    <scope>NUCLEOTIDE SEQUENCE</scope>
    <source>
        <strain evidence="3">Hildebrandi</strain>
    </source>
</reference>
<feature type="transmembrane region" description="Helical" evidence="2">
    <location>
        <begin position="66"/>
        <end position="84"/>
    </location>
</feature>
<proteinExistence type="predicted"/>
<organism evidence="3 4">
    <name type="scientific">Nitzschia inconspicua</name>
    <dbReference type="NCBI Taxonomy" id="303405"/>
    <lineage>
        <taxon>Eukaryota</taxon>
        <taxon>Sar</taxon>
        <taxon>Stramenopiles</taxon>
        <taxon>Ochrophyta</taxon>
        <taxon>Bacillariophyta</taxon>
        <taxon>Bacillariophyceae</taxon>
        <taxon>Bacillariophycidae</taxon>
        <taxon>Bacillariales</taxon>
        <taxon>Bacillariaceae</taxon>
        <taxon>Nitzschia</taxon>
    </lineage>
</organism>
<reference evidence="3" key="2">
    <citation type="submission" date="2021-04" db="EMBL/GenBank/DDBJ databases">
        <authorList>
            <person name="Podell S."/>
        </authorList>
    </citation>
    <scope>NUCLEOTIDE SEQUENCE</scope>
    <source>
        <strain evidence="3">Hildebrandi</strain>
    </source>
</reference>
<dbReference type="CDD" id="cd00037">
    <property type="entry name" value="CLECT"/>
    <property type="match status" value="1"/>
</dbReference>
<sequence length="359" mass="40606">MKLSWRSYQTGRDEDAVPGDEEEIANLLSGYGSIFDPDAKFDSVSNVELLKEPAPVTPTRNTRRRWMMAVGVLVMYTALVVTLTRNHSAKMLSSSTASGIELLGKSKVEKTSKKDEKTSKKDEKTKEKETKKMEKIALKEKKKEEQAIKKEEEKKKKEDEKKKKEEEKKKELEEKKLEEKKKMEIKKTTAFEPTPYPGCETVNVTYVKTLLPFWDHEFAANASGCHLASIHSFEENTKLSKEGLFKMALGPEIALSFMSGKPLSKVFWIGGYHFESDIDDSEWTDDSVYDFGPYLTNATEGCLSSSFNFTEIAIMNLTYEDHWAVTDCETPLPAIYKCCIKPVNTTLAPKAAVPSEPAF</sequence>